<organism evidence="2 3">
    <name type="scientific">Streptomyces camponoticapitis</name>
    <dbReference type="NCBI Taxonomy" id="1616125"/>
    <lineage>
        <taxon>Bacteria</taxon>
        <taxon>Bacillati</taxon>
        <taxon>Actinomycetota</taxon>
        <taxon>Actinomycetes</taxon>
        <taxon>Kitasatosporales</taxon>
        <taxon>Streptomycetaceae</taxon>
        <taxon>Streptomyces</taxon>
    </lineage>
</organism>
<proteinExistence type="predicted"/>
<dbReference type="Proteomes" id="UP000660265">
    <property type="component" value="Unassembled WGS sequence"/>
</dbReference>
<evidence type="ECO:0000313" key="2">
    <source>
        <dbReference type="EMBL" id="GGJ91830.1"/>
    </source>
</evidence>
<dbReference type="InterPro" id="IPR003737">
    <property type="entry name" value="GlcNAc_PI_deacetylase-related"/>
</dbReference>
<keyword evidence="3" id="KW-1185">Reference proteome</keyword>
<dbReference type="InterPro" id="IPR024078">
    <property type="entry name" value="LmbE-like_dom_sf"/>
</dbReference>
<dbReference type="SUPFAM" id="SSF102588">
    <property type="entry name" value="LmbE-like"/>
    <property type="match status" value="1"/>
</dbReference>
<dbReference type="PANTHER" id="PTHR12993">
    <property type="entry name" value="N-ACETYLGLUCOSAMINYL-PHOSPHATIDYLINOSITOL DE-N-ACETYLASE-RELATED"/>
    <property type="match status" value="1"/>
</dbReference>
<dbReference type="Gene3D" id="3.40.50.10320">
    <property type="entry name" value="LmbE-like"/>
    <property type="match status" value="1"/>
</dbReference>
<protein>
    <recommendedName>
        <fullName evidence="4">PIG-L family deacetylase</fullName>
    </recommendedName>
</protein>
<accession>A0ABQ2E5K4</accession>
<name>A0ABQ2E5K4_9ACTN</name>
<sequence length="244" mass="26991">MNDGKNDQKTVLIVSAHAADFVWRAGGAAALYAKNGGAVHIRCLSYGERGESQGLWKQPGMDIERVKRTRREEAARAAEILGASIDFYDSGDYPLVATERLRSRLVEDMRALRPDVILTHAARDPYNLDHQLTHELVLRCRMIAQAAGLPSPHPPLGAPQVLLFEPHQSEQCGFVPQLLLDITPVADVKLAAMQAMGAQNHLVDYYGDLGRRRGVQYVRNGGDRSAQQAEAYQRIFPVVAQELI</sequence>
<dbReference type="RefSeq" id="WP_189107392.1">
    <property type="nucleotide sequence ID" value="NZ_BMMV01000006.1"/>
</dbReference>
<dbReference type="Pfam" id="PF02585">
    <property type="entry name" value="PIG-L"/>
    <property type="match status" value="1"/>
</dbReference>
<evidence type="ECO:0000256" key="1">
    <source>
        <dbReference type="ARBA" id="ARBA00022833"/>
    </source>
</evidence>
<evidence type="ECO:0008006" key="4">
    <source>
        <dbReference type="Google" id="ProtNLM"/>
    </source>
</evidence>
<dbReference type="EMBL" id="BMMV01000006">
    <property type="protein sequence ID" value="GGJ91830.1"/>
    <property type="molecule type" value="Genomic_DNA"/>
</dbReference>
<dbReference type="PANTHER" id="PTHR12993:SF29">
    <property type="entry name" value="BLR3841 PROTEIN"/>
    <property type="match status" value="1"/>
</dbReference>
<comment type="caution">
    <text evidence="2">The sequence shown here is derived from an EMBL/GenBank/DDBJ whole genome shotgun (WGS) entry which is preliminary data.</text>
</comment>
<keyword evidence="1" id="KW-0862">Zinc</keyword>
<evidence type="ECO:0000313" key="3">
    <source>
        <dbReference type="Proteomes" id="UP000660265"/>
    </source>
</evidence>
<reference evidence="3" key="1">
    <citation type="journal article" date="2019" name="Int. J. Syst. Evol. Microbiol.">
        <title>The Global Catalogue of Microorganisms (GCM) 10K type strain sequencing project: providing services to taxonomists for standard genome sequencing and annotation.</title>
        <authorList>
            <consortium name="The Broad Institute Genomics Platform"/>
            <consortium name="The Broad Institute Genome Sequencing Center for Infectious Disease"/>
            <person name="Wu L."/>
            <person name="Ma J."/>
        </authorList>
    </citation>
    <scope>NUCLEOTIDE SEQUENCE [LARGE SCALE GENOMIC DNA]</scope>
    <source>
        <strain evidence="3">CGMCC 4.7275</strain>
    </source>
</reference>
<gene>
    <name evidence="2" type="ORF">GCM10011583_24100</name>
</gene>